<reference evidence="2" key="1">
    <citation type="journal article" date="2020" name="Nature">
        <title>Giant virus diversity and host interactions through global metagenomics.</title>
        <authorList>
            <person name="Schulz F."/>
            <person name="Roux S."/>
            <person name="Paez-Espino D."/>
            <person name="Jungbluth S."/>
            <person name="Walsh D.A."/>
            <person name="Denef V.J."/>
            <person name="McMahon K.D."/>
            <person name="Konstantinidis K.T."/>
            <person name="Eloe-Fadrosh E.A."/>
            <person name="Kyrpides N.C."/>
            <person name="Woyke T."/>
        </authorList>
    </citation>
    <scope>NUCLEOTIDE SEQUENCE</scope>
    <source>
        <strain evidence="2">GVMAG-M-3300023110-24</strain>
    </source>
</reference>
<feature type="transmembrane region" description="Helical" evidence="1">
    <location>
        <begin position="6"/>
        <end position="23"/>
    </location>
</feature>
<protein>
    <submittedName>
        <fullName evidence="2">Uncharacterized protein</fullName>
    </submittedName>
</protein>
<organism evidence="2">
    <name type="scientific">viral metagenome</name>
    <dbReference type="NCBI Taxonomy" id="1070528"/>
    <lineage>
        <taxon>unclassified sequences</taxon>
        <taxon>metagenomes</taxon>
        <taxon>organismal metagenomes</taxon>
    </lineage>
</organism>
<accession>A0A6C0CXF5</accession>
<keyword evidence="1" id="KW-0472">Membrane</keyword>
<evidence type="ECO:0000313" key="2">
    <source>
        <dbReference type="EMBL" id="QHT09188.1"/>
    </source>
</evidence>
<name>A0A6C0CXF5_9ZZZZ</name>
<evidence type="ECO:0000256" key="1">
    <source>
        <dbReference type="SAM" id="Phobius"/>
    </source>
</evidence>
<dbReference type="EMBL" id="MN739508">
    <property type="protein sequence ID" value="QHT09188.1"/>
    <property type="molecule type" value="Genomic_DNA"/>
</dbReference>
<keyword evidence="1" id="KW-0812">Transmembrane</keyword>
<keyword evidence="1" id="KW-1133">Transmembrane helix</keyword>
<dbReference type="AlphaFoldDB" id="A0A6C0CXF5"/>
<sequence length="204" mass="23645">MDDNSLLVIILAFILGCMCSGMMKQMCGNKTYGSQMVPHRRYNTCNKLIEGASNGQHNFEIDKRDSGCFPANILFDDDVSLIELKRDVNNYSSDDYFIRGYGLEKPTISRVTELIFDDNYIMFKFNRSADSEPPVYVTNTLTRNEYQVKADDWNGYKISVIYVHYPKYGMILVYPKSDEYNIGKEKFPVMMLDDTLMNFVEKKI</sequence>
<proteinExistence type="predicted"/>